<dbReference type="EMBL" id="RXIC02000331">
    <property type="protein sequence ID" value="KAB1199941.1"/>
    <property type="molecule type" value="Genomic_DNA"/>
</dbReference>
<name>A0A6A1UI61_9ROSI</name>
<comment type="caution">
    <text evidence="2">The sequence shown here is derived from an EMBL/GenBank/DDBJ whole genome shotgun (WGS) entry which is preliminary data.</text>
</comment>
<feature type="compositionally biased region" description="Low complexity" evidence="1">
    <location>
        <begin position="43"/>
        <end position="54"/>
    </location>
</feature>
<dbReference type="AlphaFoldDB" id="A0A6A1UI61"/>
<feature type="region of interest" description="Disordered" evidence="1">
    <location>
        <begin position="1"/>
        <end position="59"/>
    </location>
</feature>
<dbReference type="Proteomes" id="UP000516437">
    <property type="component" value="Unassembled WGS sequence"/>
</dbReference>
<feature type="compositionally biased region" description="Polar residues" evidence="1">
    <location>
        <begin position="30"/>
        <end position="39"/>
    </location>
</feature>
<evidence type="ECO:0000313" key="3">
    <source>
        <dbReference type="Proteomes" id="UP000516437"/>
    </source>
</evidence>
<organism evidence="2 3">
    <name type="scientific">Morella rubra</name>
    <name type="common">Chinese bayberry</name>
    <dbReference type="NCBI Taxonomy" id="262757"/>
    <lineage>
        <taxon>Eukaryota</taxon>
        <taxon>Viridiplantae</taxon>
        <taxon>Streptophyta</taxon>
        <taxon>Embryophyta</taxon>
        <taxon>Tracheophyta</taxon>
        <taxon>Spermatophyta</taxon>
        <taxon>Magnoliopsida</taxon>
        <taxon>eudicotyledons</taxon>
        <taxon>Gunneridae</taxon>
        <taxon>Pentapetalae</taxon>
        <taxon>rosids</taxon>
        <taxon>fabids</taxon>
        <taxon>Fagales</taxon>
        <taxon>Myricaceae</taxon>
        <taxon>Morella</taxon>
    </lineage>
</organism>
<protein>
    <submittedName>
        <fullName evidence="2">Uncharacterized protein</fullName>
    </submittedName>
</protein>
<keyword evidence="3" id="KW-1185">Reference proteome</keyword>
<sequence length="82" mass="8670">MDVLEMLPSEERLSNHDEEWGSIEEGGEGLTTTVDNLDNSMAGVGTTGNNHGVTSDAPKTSRAMISGLDRESVGHLVSARAE</sequence>
<evidence type="ECO:0000256" key="1">
    <source>
        <dbReference type="SAM" id="MobiDB-lite"/>
    </source>
</evidence>
<evidence type="ECO:0000313" key="2">
    <source>
        <dbReference type="EMBL" id="KAB1199941.1"/>
    </source>
</evidence>
<accession>A0A6A1UI61</accession>
<gene>
    <name evidence="2" type="ORF">CJ030_MR0G008859</name>
</gene>
<proteinExistence type="predicted"/>
<feature type="compositionally biased region" description="Basic and acidic residues" evidence="1">
    <location>
        <begin position="9"/>
        <end position="19"/>
    </location>
</feature>
<reference evidence="2 3" key="1">
    <citation type="journal article" date="2019" name="Plant Biotechnol. J.">
        <title>The red bayberry genome and genetic basis of sex determination.</title>
        <authorList>
            <person name="Jia H.M."/>
            <person name="Jia H.J."/>
            <person name="Cai Q.L."/>
            <person name="Wang Y."/>
            <person name="Zhao H.B."/>
            <person name="Yang W.F."/>
            <person name="Wang G.Y."/>
            <person name="Li Y.H."/>
            <person name="Zhan D.L."/>
            <person name="Shen Y.T."/>
            <person name="Niu Q.F."/>
            <person name="Chang L."/>
            <person name="Qiu J."/>
            <person name="Zhao L."/>
            <person name="Xie H.B."/>
            <person name="Fu W.Y."/>
            <person name="Jin J."/>
            <person name="Li X.W."/>
            <person name="Jiao Y."/>
            <person name="Zhou C.C."/>
            <person name="Tu T."/>
            <person name="Chai C.Y."/>
            <person name="Gao J.L."/>
            <person name="Fan L.J."/>
            <person name="van de Weg E."/>
            <person name="Wang J.Y."/>
            <person name="Gao Z.S."/>
        </authorList>
    </citation>
    <scope>NUCLEOTIDE SEQUENCE [LARGE SCALE GENOMIC DNA]</scope>
    <source>
        <tissue evidence="2">Leaves</tissue>
    </source>
</reference>